<feature type="chain" id="PRO_5040836938" evidence="1">
    <location>
        <begin position="19"/>
        <end position="441"/>
    </location>
</feature>
<proteinExistence type="predicted"/>
<protein>
    <submittedName>
        <fullName evidence="2">Putative porin</fullName>
    </submittedName>
</protein>
<name>A0A0A2A4B9_PROMR</name>
<sequence length="441" mass="47743">MLVAGASLSLITPLAAQASDVVNIEEMNSYARSQTKSSRLDSNTFINEVSEDIANLKGRVDSLEVRQNNFEAGGFSDTTTLDGKVVFTTGALSYDGSGSDTVSNEAALFQYMWQGNLNTSFTGDDNLYVRLKTGNAGSWTKDKDHGTYLSSAKGNSNVIKVDKIWYQFPVGEKNTVFVGPMIENYYMHGTTPSIYKPVLKAFTLGGNGAAYGASTSQGAGWIYKADNGFAISSNFTSKSMGTKKVYDTATDADGNEITLSTYSYANTGILTDETQTAWATQVGLTKDQYAISAIVNQKSAGWGDSYFSTARGDDRNSDDSTNIGLRAWWRPSETGTAIPEVSFGYDTSSLDGYDDDDTTNAYFVGLTWKDTFNADDRIGVAFGQPQQNEGEDEDAFMWEAYYGFKVNDSVTVTPAIFGASNANGTDGEDYTGAVIETQFKF</sequence>
<reference evidence="3" key="1">
    <citation type="journal article" date="2014" name="Sci. Data">
        <title>Genomes of diverse isolates of the marine cyanobacterium Prochlorococcus.</title>
        <authorList>
            <person name="Biller S."/>
            <person name="Berube P."/>
            <person name="Thompson J."/>
            <person name="Kelly L."/>
            <person name="Roggensack S."/>
            <person name="Awad L."/>
            <person name="Roache-Johnson K."/>
            <person name="Ding H."/>
            <person name="Giovannoni S.J."/>
            <person name="Moore L.R."/>
            <person name="Chisholm S.W."/>
        </authorList>
    </citation>
    <scope>NUCLEOTIDE SEQUENCE [LARGE SCALE GENOMIC DNA]</scope>
    <source>
        <strain evidence="3">MIT 9201</strain>
    </source>
</reference>
<keyword evidence="1" id="KW-0732">Signal</keyword>
<evidence type="ECO:0000313" key="3">
    <source>
        <dbReference type="Proteomes" id="UP000030355"/>
    </source>
</evidence>
<organism evidence="2 3">
    <name type="scientific">Prochlorococcus marinus str. MIT 9201</name>
    <dbReference type="NCBI Taxonomy" id="93057"/>
    <lineage>
        <taxon>Bacteria</taxon>
        <taxon>Bacillati</taxon>
        <taxon>Cyanobacteriota</taxon>
        <taxon>Cyanophyceae</taxon>
        <taxon>Synechococcales</taxon>
        <taxon>Prochlorococcaceae</taxon>
        <taxon>Prochlorococcus</taxon>
    </lineage>
</organism>
<dbReference type="NCBIfam" id="NF033921">
    <property type="entry name" value="por_somb"/>
    <property type="match status" value="1"/>
</dbReference>
<comment type="caution">
    <text evidence="2">The sequence shown here is derived from an EMBL/GenBank/DDBJ whole genome shotgun (WGS) entry which is preliminary data.</text>
</comment>
<dbReference type="PANTHER" id="PTHR43308:SF1">
    <property type="entry name" value="OUTER MEMBRANE PROTEIN ALPHA"/>
    <property type="match status" value="1"/>
</dbReference>
<dbReference type="PANTHER" id="PTHR43308">
    <property type="entry name" value="OUTER MEMBRANE PROTEIN ALPHA-RELATED"/>
    <property type="match status" value="1"/>
</dbReference>
<evidence type="ECO:0000256" key="1">
    <source>
        <dbReference type="SAM" id="SignalP"/>
    </source>
</evidence>
<dbReference type="AlphaFoldDB" id="A0A0A2A4B9"/>
<dbReference type="STRING" id="93057.EU95_0612"/>
<dbReference type="EMBL" id="JNAL01000007">
    <property type="protein sequence ID" value="KGF96727.1"/>
    <property type="molecule type" value="Genomic_DNA"/>
</dbReference>
<evidence type="ECO:0000313" key="2">
    <source>
        <dbReference type="EMBL" id="KGF96727.1"/>
    </source>
</evidence>
<dbReference type="InterPro" id="IPR051465">
    <property type="entry name" value="Cell_Envelope_Struct_Comp"/>
</dbReference>
<gene>
    <name evidence="2" type="ORF">EU95_0612</name>
</gene>
<dbReference type="Proteomes" id="UP000030355">
    <property type="component" value="Unassembled WGS sequence"/>
</dbReference>
<feature type="signal peptide" evidence="1">
    <location>
        <begin position="1"/>
        <end position="18"/>
    </location>
</feature>
<dbReference type="eggNOG" id="COG3659">
    <property type="taxonomic scope" value="Bacteria"/>
</dbReference>
<dbReference type="InterPro" id="IPR047684">
    <property type="entry name" value="Por_som-like"/>
</dbReference>
<accession>A0A0A2A4B9</accession>